<organism evidence="2 3">
    <name type="scientific">Pseudanabaena yagii GIHE-NHR1</name>
    <dbReference type="NCBI Taxonomy" id="2722753"/>
    <lineage>
        <taxon>Bacteria</taxon>
        <taxon>Bacillati</taxon>
        <taxon>Cyanobacteriota</taxon>
        <taxon>Cyanophyceae</taxon>
        <taxon>Pseudanabaenales</taxon>
        <taxon>Pseudanabaenaceae</taxon>
        <taxon>Pseudanabaena</taxon>
        <taxon>Pseudanabaena yagii</taxon>
    </lineage>
</organism>
<dbReference type="EMBL" id="JAAVJL010000001">
    <property type="protein sequence ID" value="NMF57884.1"/>
    <property type="molecule type" value="Genomic_DNA"/>
</dbReference>
<feature type="transmembrane region" description="Helical" evidence="1">
    <location>
        <begin position="77"/>
        <end position="97"/>
    </location>
</feature>
<evidence type="ECO:0000256" key="1">
    <source>
        <dbReference type="SAM" id="Phobius"/>
    </source>
</evidence>
<proteinExistence type="predicted"/>
<reference evidence="2 3" key="1">
    <citation type="submission" date="2020-03" db="EMBL/GenBank/DDBJ databases">
        <title>Draft Genome Sequence of 2-Methylisoborneol Producing Pseudanabaena yagii Strain GIHE-NHR1 Isolated from North Han River in South Korea.</title>
        <authorList>
            <person name="Jeong J."/>
        </authorList>
    </citation>
    <scope>NUCLEOTIDE SEQUENCE [LARGE SCALE GENOMIC DNA]</scope>
    <source>
        <strain evidence="2 3">GIHE-NHR1</strain>
    </source>
</reference>
<dbReference type="RefSeq" id="WP_169362853.1">
    <property type="nucleotide sequence ID" value="NZ_JAAVJL010000001.1"/>
</dbReference>
<dbReference type="Proteomes" id="UP000738376">
    <property type="component" value="Unassembled WGS sequence"/>
</dbReference>
<comment type="caution">
    <text evidence="2">The sequence shown here is derived from an EMBL/GenBank/DDBJ whole genome shotgun (WGS) entry which is preliminary data.</text>
</comment>
<evidence type="ECO:0000313" key="3">
    <source>
        <dbReference type="Proteomes" id="UP000738376"/>
    </source>
</evidence>
<keyword evidence="1" id="KW-1133">Transmembrane helix</keyword>
<sequence length="102" mass="10947">MERTLIAQSNPTTGTSPSDCPIGNLDSDFKCRANNIVINGSSPTLVYPNFSVPSGGIIATLPNYMDASFYGKLQEGFVQSVVLALVYLGVTLVIKYLNSLKK</sequence>
<name>A0ABX1LSW0_9CYAN</name>
<gene>
    <name evidence="2" type="ORF">HC246_07585</name>
</gene>
<accession>A0ABX1LSW0</accession>
<keyword evidence="1" id="KW-0812">Transmembrane</keyword>
<evidence type="ECO:0000313" key="2">
    <source>
        <dbReference type="EMBL" id="NMF57884.1"/>
    </source>
</evidence>
<keyword evidence="1" id="KW-0472">Membrane</keyword>
<keyword evidence="3" id="KW-1185">Reference proteome</keyword>
<protein>
    <submittedName>
        <fullName evidence="2">Uncharacterized protein</fullName>
    </submittedName>
</protein>